<keyword evidence="3" id="KW-1185">Reference proteome</keyword>
<feature type="domain" description="Transcription factor IIIC 90kDa subunit N-terminal" evidence="1">
    <location>
        <begin position="31"/>
        <end position="255"/>
    </location>
</feature>
<dbReference type="GO" id="GO:0004402">
    <property type="term" value="F:histone acetyltransferase activity"/>
    <property type="evidence" value="ECO:0007669"/>
    <property type="project" value="InterPro"/>
</dbReference>
<proteinExistence type="predicted"/>
<protein>
    <recommendedName>
        <fullName evidence="1">Transcription factor IIIC 90kDa subunit N-terminal domain-containing protein</fullName>
    </recommendedName>
</protein>
<dbReference type="InterPro" id="IPR024761">
    <property type="entry name" value="TFIIIC_delta_N"/>
</dbReference>
<dbReference type="Proteomes" id="UP001497623">
    <property type="component" value="Unassembled WGS sequence"/>
</dbReference>
<feature type="non-terminal residue" evidence="2">
    <location>
        <position position="1"/>
    </location>
</feature>
<dbReference type="InterPro" id="IPR044230">
    <property type="entry name" value="GTF3C4"/>
</dbReference>
<dbReference type="GO" id="GO:0000127">
    <property type="term" value="C:transcription factor TFIIIC complex"/>
    <property type="evidence" value="ECO:0007669"/>
    <property type="project" value="InterPro"/>
</dbReference>
<evidence type="ECO:0000313" key="2">
    <source>
        <dbReference type="EMBL" id="CAL4166372.1"/>
    </source>
</evidence>
<gene>
    <name evidence="2" type="ORF">MNOR_LOCUS33417</name>
</gene>
<dbReference type="EMBL" id="CAXKWB010048099">
    <property type="protein sequence ID" value="CAL4166372.1"/>
    <property type="molecule type" value="Genomic_DNA"/>
</dbReference>
<comment type="caution">
    <text evidence="2">The sequence shown here is derived from an EMBL/GenBank/DDBJ whole genome shotgun (WGS) entry which is preliminary data.</text>
</comment>
<organism evidence="2 3">
    <name type="scientific">Meganyctiphanes norvegica</name>
    <name type="common">Northern krill</name>
    <name type="synonym">Thysanopoda norvegica</name>
    <dbReference type="NCBI Taxonomy" id="48144"/>
    <lineage>
        <taxon>Eukaryota</taxon>
        <taxon>Metazoa</taxon>
        <taxon>Ecdysozoa</taxon>
        <taxon>Arthropoda</taxon>
        <taxon>Crustacea</taxon>
        <taxon>Multicrustacea</taxon>
        <taxon>Malacostraca</taxon>
        <taxon>Eumalacostraca</taxon>
        <taxon>Eucarida</taxon>
        <taxon>Euphausiacea</taxon>
        <taxon>Euphausiidae</taxon>
        <taxon>Meganyctiphanes</taxon>
    </lineage>
</organism>
<dbReference type="Pfam" id="PF12657">
    <property type="entry name" value="TFIIIC_delta"/>
    <property type="match status" value="1"/>
</dbReference>
<dbReference type="AlphaFoldDB" id="A0AAV2S835"/>
<sequence length="290" mass="32824">SMVVLGQVECHQPVQGIPLALVVLVKSPIAWSEDNNISIVTQHGTYIFDFYITPEECSPGFLFNRNFVAPPKEVNNVDTGIDVVTLLDHAERGDAHNLILDEVLSSVQRAKVELDPKHSKNISVNLPGGDPNHVGYRRSAWSPRGIGKKERCMICLVTHDHQVFLVARQSLFWKKIINISKIWNSYVTDNNWSILEMKWDTPAYKKHVTRLKMLAVSEILWTPLFDADTSNGFSVLIMTLANGRAVFWRVSANLDLQDTEFEKGIEIMSVEDFKLENISSMHWLQGKGHS</sequence>
<accession>A0AAV2S835</accession>
<evidence type="ECO:0000313" key="3">
    <source>
        <dbReference type="Proteomes" id="UP001497623"/>
    </source>
</evidence>
<name>A0AAV2S835_MEGNR</name>
<reference evidence="2 3" key="1">
    <citation type="submission" date="2024-05" db="EMBL/GenBank/DDBJ databases">
        <authorList>
            <person name="Wallberg A."/>
        </authorList>
    </citation>
    <scope>NUCLEOTIDE SEQUENCE [LARGE SCALE GENOMIC DNA]</scope>
</reference>
<dbReference type="PANTHER" id="PTHR15496:SF2">
    <property type="entry name" value="GENERAL TRANSCRIPTION FACTOR 3C POLYPEPTIDE 4"/>
    <property type="match status" value="1"/>
</dbReference>
<evidence type="ECO:0000259" key="1">
    <source>
        <dbReference type="Pfam" id="PF12657"/>
    </source>
</evidence>
<dbReference type="PANTHER" id="PTHR15496">
    <property type="entry name" value="GENERAL TRANSCRIPTION FACTOR 3C POLYPEPTIDE 4 FAMILY"/>
    <property type="match status" value="1"/>
</dbReference>
<feature type="non-terminal residue" evidence="2">
    <location>
        <position position="290"/>
    </location>
</feature>
<dbReference type="GO" id="GO:0006384">
    <property type="term" value="P:transcription initiation at RNA polymerase III promoter"/>
    <property type="evidence" value="ECO:0007669"/>
    <property type="project" value="InterPro"/>
</dbReference>